<evidence type="ECO:0000313" key="1">
    <source>
        <dbReference type="EMBL" id="KIX07535.1"/>
    </source>
</evidence>
<sequence>MTTPETGWPTSTSVPETIKPLLNRFYELGDSKSAEAARRRGSKVFYPDGYIVMNKRSIRENGWWL</sequence>
<keyword evidence="2" id="KW-1185">Reference proteome</keyword>
<dbReference type="HOGENOM" id="CLU_2850914_0_0_1"/>
<dbReference type="Proteomes" id="UP000053617">
    <property type="component" value="Unassembled WGS sequence"/>
</dbReference>
<evidence type="ECO:0000313" key="2">
    <source>
        <dbReference type="Proteomes" id="UP000053617"/>
    </source>
</evidence>
<dbReference type="RefSeq" id="XP_013274671.1">
    <property type="nucleotide sequence ID" value="XM_013419217.1"/>
</dbReference>
<gene>
    <name evidence="1" type="ORF">Z518_02188</name>
</gene>
<protein>
    <submittedName>
        <fullName evidence="1">Uncharacterized protein</fullName>
    </submittedName>
</protein>
<dbReference type="GeneID" id="25290259"/>
<organism evidence="1 2">
    <name type="scientific">Rhinocladiella mackenziei CBS 650.93</name>
    <dbReference type="NCBI Taxonomy" id="1442369"/>
    <lineage>
        <taxon>Eukaryota</taxon>
        <taxon>Fungi</taxon>
        <taxon>Dikarya</taxon>
        <taxon>Ascomycota</taxon>
        <taxon>Pezizomycotina</taxon>
        <taxon>Eurotiomycetes</taxon>
        <taxon>Chaetothyriomycetidae</taxon>
        <taxon>Chaetothyriales</taxon>
        <taxon>Herpotrichiellaceae</taxon>
        <taxon>Rhinocladiella</taxon>
    </lineage>
</organism>
<reference evidence="1 2" key="1">
    <citation type="submission" date="2015-01" db="EMBL/GenBank/DDBJ databases">
        <title>The Genome Sequence of Rhinocladiella mackenzie CBS 650.93.</title>
        <authorList>
            <consortium name="The Broad Institute Genomics Platform"/>
            <person name="Cuomo C."/>
            <person name="de Hoog S."/>
            <person name="Gorbushina A."/>
            <person name="Stielow B."/>
            <person name="Teixiera M."/>
            <person name="Abouelleil A."/>
            <person name="Chapman S.B."/>
            <person name="Priest M."/>
            <person name="Young S.K."/>
            <person name="Wortman J."/>
            <person name="Nusbaum C."/>
            <person name="Birren B."/>
        </authorList>
    </citation>
    <scope>NUCLEOTIDE SEQUENCE [LARGE SCALE GENOMIC DNA]</scope>
    <source>
        <strain evidence="1 2">CBS 650.93</strain>
    </source>
</reference>
<name>A0A0D2JEF5_9EURO</name>
<dbReference type="EMBL" id="KN847476">
    <property type="protein sequence ID" value="KIX07535.1"/>
    <property type="molecule type" value="Genomic_DNA"/>
</dbReference>
<dbReference type="AlphaFoldDB" id="A0A0D2JEF5"/>
<accession>A0A0D2JEF5</accession>
<dbReference type="OrthoDB" id="4119853at2759"/>
<proteinExistence type="predicted"/>
<dbReference type="VEuPathDB" id="FungiDB:Z518_02188"/>